<keyword evidence="1" id="KW-0812">Transmembrane</keyword>
<evidence type="ECO:0000259" key="3">
    <source>
        <dbReference type="Pfam" id="PF19124"/>
    </source>
</evidence>
<dbReference type="InterPro" id="IPR012867">
    <property type="entry name" value="DUF1648"/>
</dbReference>
<evidence type="ECO:0000313" key="4">
    <source>
        <dbReference type="EMBL" id="MDI4649310.1"/>
    </source>
</evidence>
<sequence>MNATQTEWLVMGVLDVLISLTMIGAVFLSPKHLLFGLYVPEADRGSAEVGRIRGRHYGAMIAVWVLGTVVGAVAGLWSGGGTGGSPETAIGTALIIQIGGLIPVWRSGRRQALRLKQARNWSAEKPSKIVIDLLFRQRQRLVGNGWFLVQLAIVVACVVSAILHWDVIPDPVPTHFGITGEADEYSPKGFGAVFMLNIVQLGLIGVFVLVNMTIRQARQQLDPARPEASREKQLKFRKANSVFIYALSLFVIVMLGLGQSVTLYGWPANRLSPAMLGLPALLILAVFGFVWYVTRHGLDESTGDPHVQEDEAWRGGVFYYNKADPALMVEKRYGVGWTINFAHPLGILIFAGMLLVPIAIVVLAAIFA</sequence>
<accession>A0ABT6TR95</accession>
<feature type="transmembrane region" description="Helical" evidence="1">
    <location>
        <begin position="6"/>
        <end position="28"/>
    </location>
</feature>
<reference evidence="4" key="1">
    <citation type="submission" date="2023-04" db="EMBL/GenBank/DDBJ databases">
        <title>Comparative genomic analysis of Cohnella hashimotonis sp. nov., isolated from the International Space Station.</title>
        <authorList>
            <person name="Venkateswaran K."/>
            <person name="Simpson A."/>
        </authorList>
    </citation>
    <scope>NUCLEOTIDE SEQUENCE</scope>
    <source>
        <strain evidence="4">F6_2S_P_1</strain>
    </source>
</reference>
<dbReference type="PANTHER" id="PTHR37810">
    <property type="entry name" value="IMMUNITY PROTEIN SDPI"/>
    <property type="match status" value="1"/>
</dbReference>
<dbReference type="InterPro" id="IPR043831">
    <property type="entry name" value="DUF5808"/>
</dbReference>
<keyword evidence="5" id="KW-1185">Reference proteome</keyword>
<feature type="transmembrane region" description="Helical" evidence="1">
    <location>
        <begin position="242"/>
        <end position="266"/>
    </location>
</feature>
<organism evidence="4 5">
    <name type="scientific">Cohnella hashimotonis</name>
    <dbReference type="NCBI Taxonomy" id="2826895"/>
    <lineage>
        <taxon>Bacteria</taxon>
        <taxon>Bacillati</taxon>
        <taxon>Bacillota</taxon>
        <taxon>Bacilli</taxon>
        <taxon>Bacillales</taxon>
        <taxon>Paenibacillaceae</taxon>
        <taxon>Cohnella</taxon>
    </lineage>
</organism>
<dbReference type="Proteomes" id="UP001161691">
    <property type="component" value="Unassembled WGS sequence"/>
</dbReference>
<feature type="domain" description="DUF5808" evidence="3">
    <location>
        <begin position="322"/>
        <end position="346"/>
    </location>
</feature>
<feature type="transmembrane region" description="Helical" evidence="1">
    <location>
        <begin position="89"/>
        <end position="106"/>
    </location>
</feature>
<keyword evidence="1" id="KW-0472">Membrane</keyword>
<feature type="transmembrane region" description="Helical" evidence="1">
    <location>
        <begin position="57"/>
        <end position="77"/>
    </location>
</feature>
<dbReference type="PANTHER" id="PTHR37810:SF9">
    <property type="entry name" value="MEMBRANE PROTEIN"/>
    <property type="match status" value="1"/>
</dbReference>
<gene>
    <name evidence="4" type="ORF">KB449_30520</name>
</gene>
<dbReference type="Pfam" id="PF19124">
    <property type="entry name" value="DUF5808"/>
    <property type="match status" value="1"/>
</dbReference>
<dbReference type="RefSeq" id="WP_282911965.1">
    <property type="nucleotide sequence ID" value="NZ_JAGRPV010000001.1"/>
</dbReference>
<protein>
    <submittedName>
        <fullName evidence="4">DUF1648 domain-containing protein</fullName>
    </submittedName>
</protein>
<feature type="transmembrane region" description="Helical" evidence="1">
    <location>
        <begin position="272"/>
        <end position="293"/>
    </location>
</feature>
<keyword evidence="1" id="KW-1133">Transmembrane helix</keyword>
<evidence type="ECO:0000313" key="5">
    <source>
        <dbReference type="Proteomes" id="UP001161691"/>
    </source>
</evidence>
<dbReference type="Pfam" id="PF07853">
    <property type="entry name" value="DUF1648"/>
    <property type="match status" value="1"/>
</dbReference>
<comment type="caution">
    <text evidence="4">The sequence shown here is derived from an EMBL/GenBank/DDBJ whole genome shotgun (WGS) entry which is preliminary data.</text>
</comment>
<evidence type="ECO:0000259" key="2">
    <source>
        <dbReference type="Pfam" id="PF07853"/>
    </source>
</evidence>
<evidence type="ECO:0000256" key="1">
    <source>
        <dbReference type="SAM" id="Phobius"/>
    </source>
</evidence>
<feature type="transmembrane region" description="Helical" evidence="1">
    <location>
        <begin position="190"/>
        <end position="210"/>
    </location>
</feature>
<dbReference type="EMBL" id="JAGRPV010000001">
    <property type="protein sequence ID" value="MDI4649310.1"/>
    <property type="molecule type" value="Genomic_DNA"/>
</dbReference>
<name>A0ABT6TR95_9BACL</name>
<feature type="domain" description="DUF1648" evidence="2">
    <location>
        <begin position="153"/>
        <end position="200"/>
    </location>
</feature>
<feature type="transmembrane region" description="Helical" evidence="1">
    <location>
        <begin position="145"/>
        <end position="165"/>
    </location>
</feature>
<proteinExistence type="predicted"/>
<feature type="transmembrane region" description="Helical" evidence="1">
    <location>
        <begin position="341"/>
        <end position="367"/>
    </location>
</feature>